<feature type="signal peptide" evidence="1">
    <location>
        <begin position="1"/>
        <end position="29"/>
    </location>
</feature>
<dbReference type="AlphaFoldDB" id="A0A7W8D5D9"/>
<proteinExistence type="predicted"/>
<accession>A0A7W8D5D9</accession>
<gene>
    <name evidence="2" type="ORF">HNQ52_000533</name>
</gene>
<dbReference type="Gene3D" id="2.40.160.60">
    <property type="entry name" value="Outer membrane protein transport protein (OMPP1/FadL/TodX)"/>
    <property type="match status" value="1"/>
</dbReference>
<reference evidence="2 3" key="1">
    <citation type="submission" date="2020-08" db="EMBL/GenBank/DDBJ databases">
        <title>Genomic Encyclopedia of Type Strains, Phase IV (KMG-IV): sequencing the most valuable type-strain genomes for metagenomic binning, comparative biology and taxonomic classification.</title>
        <authorList>
            <person name="Goeker M."/>
        </authorList>
    </citation>
    <scope>NUCLEOTIDE SEQUENCE [LARGE SCALE GENOMIC DNA]</scope>
    <source>
        <strain evidence="2 3">DSM 24163</strain>
    </source>
</reference>
<dbReference type="EMBL" id="JACHHP010000001">
    <property type="protein sequence ID" value="MBB5207017.1"/>
    <property type="molecule type" value="Genomic_DNA"/>
</dbReference>
<keyword evidence="1" id="KW-0732">Signal</keyword>
<sequence length="389" mass="41827">MSAITPSRFPLKRSLAACIGLLCAGAASAQSGDVLAQWREYARRGVMPEYAWADTDGPRAAPTLFDSLQGDASLLRSASLAAVGLTGARLSVGFDSAGVGDNGARTATPRGDVVDFDGPRNAIRNEFVSSTYEGALGQRGRFGVTAIVARQRFASDGLGAAPWSAGADTIGVREIDGRRTREQSTGHGMRVGYWAPLDGHLAWSVSAQSKIEMDAFRSFRGVYAEAGDFDVPGRVEARLSWAPLSFATLSLGVDRVYYSDIDAFTSAALPTRFLSLLGDGGSPAFAWRDLTVYSIEGTLADRWDGRWSLRYTSTQQPEPTSELLQRALRDMSSNNVLLGYSRGVGQLGEIAFNASYSADTYFLGAVPYTLRDFDRSSQFEVEAVLSVPF</sequence>
<comment type="caution">
    <text evidence="2">The sequence shown here is derived from an EMBL/GenBank/DDBJ whole genome shotgun (WGS) entry which is preliminary data.</text>
</comment>
<dbReference type="RefSeq" id="WP_183959529.1">
    <property type="nucleotide sequence ID" value="NZ_JACHHP010000001.1"/>
</dbReference>
<keyword evidence="3" id="KW-1185">Reference proteome</keyword>
<protein>
    <recommendedName>
        <fullName evidence="4">DUF3570 domain-containing protein</fullName>
    </recommendedName>
</protein>
<evidence type="ECO:0008006" key="4">
    <source>
        <dbReference type="Google" id="ProtNLM"/>
    </source>
</evidence>
<feature type="chain" id="PRO_5031079276" description="DUF3570 domain-containing protein" evidence="1">
    <location>
        <begin position="30"/>
        <end position="389"/>
    </location>
</feature>
<organism evidence="2 3">
    <name type="scientific">Chiayiivirga flava</name>
    <dbReference type="NCBI Taxonomy" id="659595"/>
    <lineage>
        <taxon>Bacteria</taxon>
        <taxon>Pseudomonadati</taxon>
        <taxon>Pseudomonadota</taxon>
        <taxon>Gammaproteobacteria</taxon>
        <taxon>Lysobacterales</taxon>
        <taxon>Lysobacteraceae</taxon>
        <taxon>Chiayiivirga</taxon>
    </lineage>
</organism>
<name>A0A7W8D5D9_9GAMM</name>
<evidence type="ECO:0000313" key="3">
    <source>
        <dbReference type="Proteomes" id="UP000521199"/>
    </source>
</evidence>
<dbReference type="SUPFAM" id="SSF56935">
    <property type="entry name" value="Porins"/>
    <property type="match status" value="1"/>
</dbReference>
<evidence type="ECO:0000256" key="1">
    <source>
        <dbReference type="SAM" id="SignalP"/>
    </source>
</evidence>
<evidence type="ECO:0000313" key="2">
    <source>
        <dbReference type="EMBL" id="MBB5207017.1"/>
    </source>
</evidence>
<dbReference type="Proteomes" id="UP000521199">
    <property type="component" value="Unassembled WGS sequence"/>
</dbReference>